<dbReference type="PROSITE" id="PS01031">
    <property type="entry name" value="SHSP"/>
    <property type="match status" value="1"/>
</dbReference>
<dbReference type="Proteomes" id="UP001320831">
    <property type="component" value="Unassembled WGS sequence"/>
</dbReference>
<dbReference type="InterPro" id="IPR008978">
    <property type="entry name" value="HSP20-like_chaperone"/>
</dbReference>
<sequence>MQIKDLIPWSRTRSTLSQGQDGGGNPLSALQRDINRVFDDFWNRFEPPSGATNGFLSVGTPHTEVSETDKEVEVSFELPGMTEKDIDVRLSDDVLTIRGEKKNEREEKKKGYYLSERSYGSFYRNIPLPAGVDPKKAEARFKNGVLTVILPKTPEAQKKVRKIEVKAA</sequence>
<dbReference type="InterPro" id="IPR002068">
    <property type="entry name" value="A-crystallin/Hsp20_dom"/>
</dbReference>
<evidence type="ECO:0000256" key="2">
    <source>
        <dbReference type="PROSITE-ProRule" id="PRU00285"/>
    </source>
</evidence>
<evidence type="ECO:0000313" key="8">
    <source>
        <dbReference type="Proteomes" id="UP001320831"/>
    </source>
</evidence>
<dbReference type="Pfam" id="PF00011">
    <property type="entry name" value="HSP20"/>
    <property type="match status" value="1"/>
</dbReference>
<evidence type="ECO:0000313" key="7">
    <source>
        <dbReference type="EMBL" id="MCT7378087.1"/>
    </source>
</evidence>
<comment type="caution">
    <text evidence="7">The sequence shown here is derived from an EMBL/GenBank/DDBJ whole genome shotgun (WGS) entry which is preliminary data.</text>
</comment>
<evidence type="ECO:0000256" key="1">
    <source>
        <dbReference type="ARBA" id="ARBA00023016"/>
    </source>
</evidence>
<comment type="similarity">
    <text evidence="2 3">Belongs to the small heat shock protein (HSP20) family.</text>
</comment>
<dbReference type="InterPro" id="IPR044587">
    <property type="entry name" value="HSP21-like"/>
</dbReference>
<feature type="domain" description="CS" evidence="6">
    <location>
        <begin position="58"/>
        <end position="161"/>
    </location>
</feature>
<dbReference type="CDD" id="cd06464">
    <property type="entry name" value="ACD_sHsps-like"/>
    <property type="match status" value="1"/>
</dbReference>
<name>A0ABT2LW39_9HYPH</name>
<proteinExistence type="inferred from homology"/>
<protein>
    <submittedName>
        <fullName evidence="7">Hsp20/alpha crystallin family protein</fullName>
    </submittedName>
</protein>
<dbReference type="PANTHER" id="PTHR46733">
    <property type="entry name" value="26.5 KDA HEAT SHOCK PROTEIN, MITOCHONDRIAL"/>
    <property type="match status" value="1"/>
</dbReference>
<dbReference type="Gene3D" id="2.60.40.790">
    <property type="match status" value="1"/>
</dbReference>
<keyword evidence="8" id="KW-1185">Reference proteome</keyword>
<organism evidence="7 8">
    <name type="scientific">Chelativorans salis</name>
    <dbReference type="NCBI Taxonomy" id="2978478"/>
    <lineage>
        <taxon>Bacteria</taxon>
        <taxon>Pseudomonadati</taxon>
        <taxon>Pseudomonadota</taxon>
        <taxon>Alphaproteobacteria</taxon>
        <taxon>Hyphomicrobiales</taxon>
        <taxon>Phyllobacteriaceae</taxon>
        <taxon>Chelativorans</taxon>
    </lineage>
</organism>
<reference evidence="7 8" key="1">
    <citation type="submission" date="2022-09" db="EMBL/GenBank/DDBJ databases">
        <title>Chelativorans salina sp. nov., a novel slightly halophilic bacterium isolated from a saline lake sediment enrichment.</title>
        <authorList>
            <person name="Gao L."/>
            <person name="Fang B.-Z."/>
            <person name="Li W.-J."/>
        </authorList>
    </citation>
    <scope>NUCLEOTIDE SEQUENCE [LARGE SCALE GENOMIC DNA]</scope>
    <source>
        <strain evidence="7 8">EGI FJ00035</strain>
    </source>
</reference>
<evidence type="ECO:0000259" key="6">
    <source>
        <dbReference type="PROSITE" id="PS51203"/>
    </source>
</evidence>
<evidence type="ECO:0000256" key="4">
    <source>
        <dbReference type="SAM" id="MobiDB-lite"/>
    </source>
</evidence>
<feature type="domain" description="SHSP" evidence="5">
    <location>
        <begin position="54"/>
        <end position="168"/>
    </location>
</feature>
<dbReference type="PROSITE" id="PS51203">
    <property type="entry name" value="CS"/>
    <property type="match status" value="1"/>
</dbReference>
<dbReference type="InterPro" id="IPR007052">
    <property type="entry name" value="CS_dom"/>
</dbReference>
<feature type="region of interest" description="Disordered" evidence="4">
    <location>
        <begin position="1"/>
        <end position="27"/>
    </location>
</feature>
<gene>
    <name evidence="7" type="ORF">N5A92_24000</name>
</gene>
<accession>A0ABT2LW39</accession>
<keyword evidence="1" id="KW-0346">Stress response</keyword>
<evidence type="ECO:0000259" key="5">
    <source>
        <dbReference type="PROSITE" id="PS01031"/>
    </source>
</evidence>
<dbReference type="PANTHER" id="PTHR46733:SF4">
    <property type="entry name" value="HEAT SHOCK PROTEIN 21, CHLOROPLASTIC"/>
    <property type="match status" value="1"/>
</dbReference>
<evidence type="ECO:0000256" key="3">
    <source>
        <dbReference type="RuleBase" id="RU003616"/>
    </source>
</evidence>
<dbReference type="SUPFAM" id="SSF49764">
    <property type="entry name" value="HSP20-like chaperones"/>
    <property type="match status" value="1"/>
</dbReference>
<dbReference type="RefSeq" id="WP_260906893.1">
    <property type="nucleotide sequence ID" value="NZ_JAOCZP010000011.1"/>
</dbReference>
<dbReference type="EMBL" id="JAOCZP010000011">
    <property type="protein sequence ID" value="MCT7378087.1"/>
    <property type="molecule type" value="Genomic_DNA"/>
</dbReference>